<feature type="signal peptide" evidence="1">
    <location>
        <begin position="1"/>
        <end position="29"/>
    </location>
</feature>
<evidence type="ECO:0000256" key="1">
    <source>
        <dbReference type="SAM" id="SignalP"/>
    </source>
</evidence>
<protein>
    <submittedName>
        <fullName evidence="2">Uncharacterized protein</fullName>
    </submittedName>
</protein>
<reference evidence="2 3" key="1">
    <citation type="submission" date="2018-10" db="EMBL/GenBank/DDBJ databases">
        <title>Sequencing the genomes of 1000 actinobacteria strains.</title>
        <authorList>
            <person name="Klenk H.-P."/>
        </authorList>
    </citation>
    <scope>NUCLEOTIDE SEQUENCE [LARGE SCALE GENOMIC DNA]</scope>
    <source>
        <strain evidence="2 3">DSM 17894</strain>
    </source>
</reference>
<feature type="chain" id="PRO_5039299353" evidence="1">
    <location>
        <begin position="30"/>
        <end position="194"/>
    </location>
</feature>
<comment type="caution">
    <text evidence="2">The sequence shown here is derived from an EMBL/GenBank/DDBJ whole genome shotgun (WGS) entry which is preliminary data.</text>
</comment>
<dbReference type="Proteomes" id="UP000280008">
    <property type="component" value="Unassembled WGS sequence"/>
</dbReference>
<keyword evidence="1" id="KW-0732">Signal</keyword>
<evidence type="ECO:0000313" key="3">
    <source>
        <dbReference type="Proteomes" id="UP000280008"/>
    </source>
</evidence>
<sequence>MNVSRVSQPWAVAFLSLATSVLLSSCSTAPSTQESTTTPDQSLAALYGFYQATVGALGASGWDAPPSPATDLDVTPESCRLSNGDAGIRYTDWLYGPPTVDPGASARLVSKYWKSRGLTVAVTAPHTNDDEWDVRGADAHYNVMFTDNPRTASLSIVMPCITGDVDRMIDRVIAHREKEALEAGDTPSPTPEPQ</sequence>
<dbReference type="AlphaFoldDB" id="A0A495IBT7"/>
<accession>A0A495IBT7</accession>
<name>A0A495IBT7_9MICO</name>
<gene>
    <name evidence="2" type="ORF">C8E83_0566</name>
</gene>
<organism evidence="2 3">
    <name type="scientific">Frondihabitans australicus</name>
    <dbReference type="NCBI Taxonomy" id="386892"/>
    <lineage>
        <taxon>Bacteria</taxon>
        <taxon>Bacillati</taxon>
        <taxon>Actinomycetota</taxon>
        <taxon>Actinomycetes</taxon>
        <taxon>Micrococcales</taxon>
        <taxon>Microbacteriaceae</taxon>
        <taxon>Frondihabitans</taxon>
    </lineage>
</organism>
<keyword evidence="3" id="KW-1185">Reference proteome</keyword>
<evidence type="ECO:0000313" key="2">
    <source>
        <dbReference type="EMBL" id="RKR73473.1"/>
    </source>
</evidence>
<dbReference type="RefSeq" id="WP_147430059.1">
    <property type="nucleotide sequence ID" value="NZ_RBKS01000001.1"/>
</dbReference>
<dbReference type="EMBL" id="RBKS01000001">
    <property type="protein sequence ID" value="RKR73473.1"/>
    <property type="molecule type" value="Genomic_DNA"/>
</dbReference>
<proteinExistence type="predicted"/>
<dbReference type="PROSITE" id="PS51257">
    <property type="entry name" value="PROKAR_LIPOPROTEIN"/>
    <property type="match status" value="1"/>
</dbReference>
<dbReference type="OrthoDB" id="4939012at2"/>